<comment type="caution">
    <text evidence="8">The sequence shown here is derived from an EMBL/GenBank/DDBJ whole genome shotgun (WGS) entry which is preliminary data.</text>
</comment>
<name>A0ABQ5KP22_9EUKA</name>
<dbReference type="Pfam" id="PF01432">
    <property type="entry name" value="Peptidase_M3"/>
    <property type="match status" value="1"/>
</dbReference>
<dbReference type="Proteomes" id="UP001057375">
    <property type="component" value="Unassembled WGS sequence"/>
</dbReference>
<dbReference type="SUPFAM" id="SSF55486">
    <property type="entry name" value="Metalloproteases ('zincins'), catalytic domain"/>
    <property type="match status" value="1"/>
</dbReference>
<keyword evidence="1 6" id="KW-0645">Protease</keyword>
<evidence type="ECO:0000259" key="7">
    <source>
        <dbReference type="Pfam" id="PF01432"/>
    </source>
</evidence>
<dbReference type="Gene3D" id="1.10.1370.20">
    <property type="entry name" value="Oligoendopeptidase f, C-terminal domain"/>
    <property type="match status" value="1"/>
</dbReference>
<gene>
    <name evidence="8" type="ORF">ADUPG1_007648</name>
</gene>
<dbReference type="EMBL" id="BQXS01010782">
    <property type="protein sequence ID" value="GKT34267.1"/>
    <property type="molecule type" value="Genomic_DNA"/>
</dbReference>
<keyword evidence="3 6" id="KW-0378">Hydrolase</keyword>
<keyword evidence="9" id="KW-1185">Reference proteome</keyword>
<evidence type="ECO:0000256" key="3">
    <source>
        <dbReference type="ARBA" id="ARBA00022801"/>
    </source>
</evidence>
<evidence type="ECO:0000256" key="2">
    <source>
        <dbReference type="ARBA" id="ARBA00022723"/>
    </source>
</evidence>
<feature type="non-terminal residue" evidence="8">
    <location>
        <position position="125"/>
    </location>
</feature>
<evidence type="ECO:0000256" key="1">
    <source>
        <dbReference type="ARBA" id="ARBA00022670"/>
    </source>
</evidence>
<feature type="domain" description="Peptidase M3A/M3B catalytic" evidence="7">
    <location>
        <begin position="6"/>
        <end position="110"/>
    </location>
</feature>
<organism evidence="8 9">
    <name type="scientific">Aduncisulcus paluster</name>
    <dbReference type="NCBI Taxonomy" id="2918883"/>
    <lineage>
        <taxon>Eukaryota</taxon>
        <taxon>Metamonada</taxon>
        <taxon>Carpediemonas-like organisms</taxon>
        <taxon>Aduncisulcus</taxon>
    </lineage>
</organism>
<evidence type="ECO:0000313" key="8">
    <source>
        <dbReference type="EMBL" id="GKT34267.1"/>
    </source>
</evidence>
<evidence type="ECO:0000256" key="4">
    <source>
        <dbReference type="ARBA" id="ARBA00022833"/>
    </source>
</evidence>
<accession>A0ABQ5KP22</accession>
<comment type="cofactor">
    <cofactor evidence="6">
        <name>Zn(2+)</name>
        <dbReference type="ChEBI" id="CHEBI:29105"/>
    </cofactor>
    <text evidence="6">Binds 1 zinc ion.</text>
</comment>
<sequence>MVEAGEPISPDVLNTLWMDLLKKYFGPDYTTLDYQKYGWSRIPHFYMNFYVYKYATSMSAAYSIVNRIGSGDEKAIEDYLTFLGAGGSDDPISILKAAGVDMNSSEPVDSVLDYFGELVDEMEML</sequence>
<keyword evidence="2 6" id="KW-0479">Metal-binding</keyword>
<evidence type="ECO:0000256" key="6">
    <source>
        <dbReference type="RuleBase" id="RU003435"/>
    </source>
</evidence>
<comment type="similarity">
    <text evidence="6">Belongs to the peptidase M3 family.</text>
</comment>
<evidence type="ECO:0000256" key="5">
    <source>
        <dbReference type="ARBA" id="ARBA00023049"/>
    </source>
</evidence>
<keyword evidence="5 6" id="KW-0482">Metalloprotease</keyword>
<protein>
    <submittedName>
        <fullName evidence="8">Peptidase M3A/M3B like protein</fullName>
    </submittedName>
</protein>
<keyword evidence="4 6" id="KW-0862">Zinc</keyword>
<proteinExistence type="inferred from homology"/>
<evidence type="ECO:0000313" key="9">
    <source>
        <dbReference type="Proteomes" id="UP001057375"/>
    </source>
</evidence>
<reference evidence="8" key="1">
    <citation type="submission" date="2022-03" db="EMBL/GenBank/DDBJ databases">
        <title>Draft genome sequence of Aduncisulcus paluster, a free-living microaerophilic Fornicata.</title>
        <authorList>
            <person name="Yuyama I."/>
            <person name="Kume K."/>
            <person name="Tamura T."/>
            <person name="Inagaki Y."/>
            <person name="Hashimoto T."/>
        </authorList>
    </citation>
    <scope>NUCLEOTIDE SEQUENCE</scope>
    <source>
        <strain evidence="8">NY0171</strain>
    </source>
</reference>
<dbReference type="InterPro" id="IPR042088">
    <property type="entry name" value="OligoPept_F_C"/>
</dbReference>
<dbReference type="InterPro" id="IPR001567">
    <property type="entry name" value="Pept_M3A_M3B_dom"/>
</dbReference>